<keyword evidence="2" id="KW-1185">Reference proteome</keyword>
<sequence length="56" mass="6569">MNETYVLGFEAEMAYRQQQLSSEFDHHEGVLMHWIRSHRMGHRTRSPHARSTGQSG</sequence>
<reference evidence="1 2" key="1">
    <citation type="submission" date="2020-08" db="EMBL/GenBank/DDBJ databases">
        <title>A Genomic Blueprint of the Chicken Gut Microbiome.</title>
        <authorList>
            <person name="Gilroy R."/>
            <person name="Ravi A."/>
            <person name="Getino M."/>
            <person name="Pursley I."/>
            <person name="Horton D.L."/>
            <person name="Alikhan N.-F."/>
            <person name="Baker D."/>
            <person name="Gharbi K."/>
            <person name="Hall N."/>
            <person name="Watson M."/>
            <person name="Adriaenssens E.M."/>
            <person name="Foster-Nyarko E."/>
            <person name="Jarju S."/>
            <person name="Secka A."/>
            <person name="Antonio M."/>
            <person name="Oren A."/>
            <person name="Chaudhuri R."/>
            <person name="La Ragione R.M."/>
            <person name="Hildebrand F."/>
            <person name="Pallen M.J."/>
        </authorList>
    </citation>
    <scope>NUCLEOTIDE SEQUENCE [LARGE SCALE GENOMIC DNA]</scope>
    <source>
        <strain evidence="1 2">Sa1BUA8</strain>
    </source>
</reference>
<dbReference type="AlphaFoldDB" id="A0A9D5YXS2"/>
<dbReference type="Proteomes" id="UP000822993">
    <property type="component" value="Unassembled WGS sequence"/>
</dbReference>
<dbReference type="EMBL" id="JACSPN010000005">
    <property type="protein sequence ID" value="MBE7699863.1"/>
    <property type="molecule type" value="Genomic_DNA"/>
</dbReference>
<comment type="caution">
    <text evidence="1">The sequence shown here is derived from an EMBL/GenBank/DDBJ whole genome shotgun (WGS) entry which is preliminary data.</text>
</comment>
<name>A0A9D5YXS2_9CELL</name>
<evidence type="ECO:0000313" key="1">
    <source>
        <dbReference type="EMBL" id="MBE7699863.1"/>
    </source>
</evidence>
<organism evidence="1 2">
    <name type="scientific">Oerskovia douganii</name>
    <dbReference type="NCBI Taxonomy" id="2762210"/>
    <lineage>
        <taxon>Bacteria</taxon>
        <taxon>Bacillati</taxon>
        <taxon>Actinomycetota</taxon>
        <taxon>Actinomycetes</taxon>
        <taxon>Micrococcales</taxon>
        <taxon>Cellulomonadaceae</taxon>
        <taxon>Oerskovia</taxon>
    </lineage>
</organism>
<evidence type="ECO:0000313" key="2">
    <source>
        <dbReference type="Proteomes" id="UP000822993"/>
    </source>
</evidence>
<protein>
    <submittedName>
        <fullName evidence="1">Uncharacterized protein</fullName>
    </submittedName>
</protein>
<proteinExistence type="predicted"/>
<accession>A0A9D5YXS2</accession>
<dbReference type="RefSeq" id="WP_193719144.1">
    <property type="nucleotide sequence ID" value="NZ_JACSPN010000005.1"/>
</dbReference>
<gene>
    <name evidence="1" type="ORF">H9623_06000</name>
</gene>